<gene>
    <name evidence="2" type="ORF">P43SY_008980</name>
</gene>
<evidence type="ECO:0000313" key="3">
    <source>
        <dbReference type="Proteomes" id="UP001209570"/>
    </source>
</evidence>
<evidence type="ECO:0000256" key="1">
    <source>
        <dbReference type="PIRNR" id="PIRNR037240"/>
    </source>
</evidence>
<dbReference type="PANTHER" id="PTHR22504">
    <property type="entry name" value="REPRESSOR OF RNA POLYMERASE III TRANSCRIPTION MAF1"/>
    <property type="match status" value="1"/>
</dbReference>
<keyword evidence="1" id="KW-0804">Transcription</keyword>
<dbReference type="InterPro" id="IPR038564">
    <property type="entry name" value="Maf1_sf"/>
</dbReference>
<dbReference type="FunFam" id="3.40.1000.50:FF:000003">
    <property type="entry name" value="Repressor of RNA polymerase III transcription MAF1"/>
    <property type="match status" value="1"/>
</dbReference>
<keyword evidence="3" id="KW-1185">Reference proteome</keyword>
<comment type="caution">
    <text evidence="2">The sequence shown here is derived from an EMBL/GenBank/DDBJ whole genome shotgun (WGS) entry which is preliminary data.</text>
</comment>
<evidence type="ECO:0000313" key="2">
    <source>
        <dbReference type="EMBL" id="KAJ0408633.1"/>
    </source>
</evidence>
<dbReference type="GO" id="GO:0016480">
    <property type="term" value="P:negative regulation of transcription by RNA polymerase III"/>
    <property type="evidence" value="ECO:0007669"/>
    <property type="project" value="UniProtKB-UniRule"/>
</dbReference>
<reference evidence="2" key="1">
    <citation type="submission" date="2021-12" db="EMBL/GenBank/DDBJ databases">
        <title>Prjna785345.</title>
        <authorList>
            <person name="Rujirawat T."/>
            <person name="Krajaejun T."/>
        </authorList>
    </citation>
    <scope>NUCLEOTIDE SEQUENCE</scope>
    <source>
        <strain evidence="2">Pi057C3</strain>
    </source>
</reference>
<dbReference type="PIRSF" id="PIRSF037240">
    <property type="entry name" value="RNA_polIII_Trep_MAF1"/>
    <property type="match status" value="1"/>
</dbReference>
<dbReference type="Pfam" id="PF09174">
    <property type="entry name" value="Maf1"/>
    <property type="match status" value="1"/>
</dbReference>
<proteinExistence type="inferred from homology"/>
<dbReference type="EMBL" id="JAKCXM010000010">
    <property type="protein sequence ID" value="KAJ0408633.1"/>
    <property type="molecule type" value="Genomic_DNA"/>
</dbReference>
<name>A0AAD5M8Q7_PYTIN</name>
<comment type="subcellular location">
    <subcellularLocation>
        <location evidence="1">Nucleus</location>
    </subcellularLocation>
</comment>
<keyword evidence="1" id="KW-0678">Repressor</keyword>
<dbReference type="InterPro" id="IPR015257">
    <property type="entry name" value="Maf1"/>
</dbReference>
<comment type="similarity">
    <text evidence="1">Belongs to the MAF1 family.</text>
</comment>
<dbReference type="AlphaFoldDB" id="A0AAD5M8Q7"/>
<accession>A0AAD5M8Q7</accession>
<dbReference type="GO" id="GO:0005634">
    <property type="term" value="C:nucleus"/>
    <property type="evidence" value="ECO:0007669"/>
    <property type="project" value="UniProtKB-SubCell"/>
</dbReference>
<dbReference type="PANTHER" id="PTHR22504:SF0">
    <property type="entry name" value="REPRESSOR OF RNA POLYMERASE III TRANSCRIPTION MAF1 HOMOLOG"/>
    <property type="match status" value="1"/>
</dbReference>
<dbReference type="GO" id="GO:0000994">
    <property type="term" value="F:RNA polymerase III core binding"/>
    <property type="evidence" value="ECO:0007669"/>
    <property type="project" value="TreeGrafter"/>
</dbReference>
<protein>
    <recommendedName>
        <fullName evidence="1">Repressor of RNA polymerase III transcription</fullName>
    </recommendedName>
</protein>
<keyword evidence="1" id="KW-0539">Nucleus</keyword>
<dbReference type="Proteomes" id="UP001209570">
    <property type="component" value="Unassembled WGS sequence"/>
</dbReference>
<keyword evidence="1" id="KW-0805">Transcription regulation</keyword>
<sequence length="245" mass="27726">MKYLEENQLTWLNSVLSSYVVGDRVIAGKVEAYSCKKAGADKKLAKSLDLLYQQELEALALAADATLPPQLYAPLSSSPLGPLTASSTRKLLINLITTMNASFPDYDFSTLRPEQFTKEPDYRIAIQRINHDLAELLDAEQNGFGEKMWESIAESIKPDECEVYSYIPDMDSDPFSDGNLWSFNYFFYNKNMKKILYFTCMAKGLTTYEEGMDDETMDDPEAMDDDADDAVEDYFGMSPDWEDGN</sequence>
<organism evidence="2 3">
    <name type="scientific">Pythium insidiosum</name>
    <name type="common">Pythiosis disease agent</name>
    <dbReference type="NCBI Taxonomy" id="114742"/>
    <lineage>
        <taxon>Eukaryota</taxon>
        <taxon>Sar</taxon>
        <taxon>Stramenopiles</taxon>
        <taxon>Oomycota</taxon>
        <taxon>Peronosporomycetes</taxon>
        <taxon>Pythiales</taxon>
        <taxon>Pythiaceae</taxon>
        <taxon>Pythium</taxon>
    </lineage>
</organism>
<dbReference type="Gene3D" id="3.40.1000.50">
    <property type="entry name" value="Repressor of RNA polymerase III transcription Maf1"/>
    <property type="match status" value="1"/>
</dbReference>